<reference evidence="2" key="1">
    <citation type="journal article" date="2023" name="PhytoFront">
        <title>Draft Genome Resources of Seven Strains of Tilletia horrida, Causal Agent of Kernel Smut of Rice.</title>
        <authorList>
            <person name="Khanal S."/>
            <person name="Antony Babu S."/>
            <person name="Zhou X.G."/>
        </authorList>
    </citation>
    <scope>NUCLEOTIDE SEQUENCE</scope>
    <source>
        <strain evidence="2">TX3</strain>
    </source>
</reference>
<feature type="region of interest" description="Disordered" evidence="1">
    <location>
        <begin position="1"/>
        <end position="132"/>
    </location>
</feature>
<feature type="compositionally biased region" description="Polar residues" evidence="1">
    <location>
        <begin position="57"/>
        <end position="72"/>
    </location>
</feature>
<accession>A0AAN6G7X0</accession>
<name>A0AAN6G7X0_9BASI</name>
<organism evidence="2 3">
    <name type="scientific">Tilletia horrida</name>
    <dbReference type="NCBI Taxonomy" id="155126"/>
    <lineage>
        <taxon>Eukaryota</taxon>
        <taxon>Fungi</taxon>
        <taxon>Dikarya</taxon>
        <taxon>Basidiomycota</taxon>
        <taxon>Ustilaginomycotina</taxon>
        <taxon>Exobasidiomycetes</taxon>
        <taxon>Tilletiales</taxon>
        <taxon>Tilletiaceae</taxon>
        <taxon>Tilletia</taxon>
    </lineage>
</organism>
<dbReference type="Proteomes" id="UP001176521">
    <property type="component" value="Unassembled WGS sequence"/>
</dbReference>
<evidence type="ECO:0000256" key="1">
    <source>
        <dbReference type="SAM" id="MobiDB-lite"/>
    </source>
</evidence>
<protein>
    <submittedName>
        <fullName evidence="2">Uncharacterized protein</fullName>
    </submittedName>
</protein>
<feature type="compositionally biased region" description="Basic and acidic residues" evidence="1">
    <location>
        <begin position="88"/>
        <end position="100"/>
    </location>
</feature>
<comment type="caution">
    <text evidence="2">The sequence shown here is derived from an EMBL/GenBank/DDBJ whole genome shotgun (WGS) entry which is preliminary data.</text>
</comment>
<dbReference type="AlphaFoldDB" id="A0AAN6G7X0"/>
<feature type="compositionally biased region" description="Low complexity" evidence="1">
    <location>
        <begin position="20"/>
        <end position="37"/>
    </location>
</feature>
<evidence type="ECO:0000313" key="3">
    <source>
        <dbReference type="Proteomes" id="UP001176521"/>
    </source>
</evidence>
<sequence>MSNPPPSQAYKIDGHGPEGGLSNTSTTAGGSLSSTAGQRAQPTTAKELGITRGNDGSLGSTRADSKGASNLIPNPEGERSQFATGGRGGDDVRQPIHAHDVSLPPTQPHLPPQSNEQSRKPPHVAQSGQARE</sequence>
<keyword evidence="3" id="KW-1185">Reference proteome</keyword>
<proteinExistence type="predicted"/>
<dbReference type="EMBL" id="JAPDMQ010000388">
    <property type="protein sequence ID" value="KAK0525654.1"/>
    <property type="molecule type" value="Genomic_DNA"/>
</dbReference>
<gene>
    <name evidence="2" type="ORF">OC842_005438</name>
</gene>
<evidence type="ECO:0000313" key="2">
    <source>
        <dbReference type="EMBL" id="KAK0525654.1"/>
    </source>
</evidence>